<keyword evidence="2" id="KW-1185">Reference proteome</keyword>
<reference evidence="1 2" key="1">
    <citation type="submission" date="2024-11" db="EMBL/GenBank/DDBJ databases">
        <authorList>
            <person name="Heng Y.C."/>
            <person name="Lim A.C.H."/>
            <person name="Lee J.K.Y."/>
            <person name="Kittelmann S."/>
        </authorList>
    </citation>
    <scope>NUCLEOTIDE SEQUENCE [LARGE SCALE GENOMIC DNA]</scope>
    <source>
        <strain evidence="1 2">WILCCON 0269</strain>
    </source>
</reference>
<comment type="caution">
    <text evidence="1">The sequence shown here is derived from an EMBL/GenBank/DDBJ whole genome shotgun (WGS) entry which is preliminary data.</text>
</comment>
<evidence type="ECO:0008006" key="3">
    <source>
        <dbReference type="Google" id="ProtNLM"/>
    </source>
</evidence>
<accession>A0ABW8SG87</accession>
<dbReference type="RefSeq" id="WP_406790369.1">
    <property type="nucleotide sequence ID" value="NZ_JBJHZX010000002.1"/>
</dbReference>
<organism evidence="1 2">
    <name type="scientific">Candidatus Clostridium eludens</name>
    <dbReference type="NCBI Taxonomy" id="3381663"/>
    <lineage>
        <taxon>Bacteria</taxon>
        <taxon>Bacillati</taxon>
        <taxon>Bacillota</taxon>
        <taxon>Clostridia</taxon>
        <taxon>Eubacteriales</taxon>
        <taxon>Clostridiaceae</taxon>
        <taxon>Clostridium</taxon>
    </lineage>
</organism>
<protein>
    <recommendedName>
        <fullName evidence="3">Integrase</fullName>
    </recommendedName>
</protein>
<sequence length="165" mass="19670">MQIYDYYIAPEDYERALKNGICRSTLEYRIHSLGWDREKAVNTPPRKRKRIAKHLVEEAQKNGIGYATLRYRLNIYGWDVTRAISEPVWDSEQYSRNSKNRKYPKEILELAHENNIPEGTFYHRIRRQGVDMITAVTRPIMTRKEVSRLGNEAYFNLYGRKFSSY</sequence>
<evidence type="ECO:0000313" key="2">
    <source>
        <dbReference type="Proteomes" id="UP001623660"/>
    </source>
</evidence>
<dbReference type="EMBL" id="JBJHZX010000002">
    <property type="protein sequence ID" value="MFL0194243.1"/>
    <property type="molecule type" value="Genomic_DNA"/>
</dbReference>
<dbReference type="Proteomes" id="UP001623660">
    <property type="component" value="Unassembled WGS sequence"/>
</dbReference>
<proteinExistence type="predicted"/>
<name>A0ABW8SG87_9CLOT</name>
<evidence type="ECO:0000313" key="1">
    <source>
        <dbReference type="EMBL" id="MFL0194243.1"/>
    </source>
</evidence>
<gene>
    <name evidence="1" type="ORF">ACJDU8_01430</name>
</gene>